<dbReference type="AlphaFoldDB" id="M5G4A8"/>
<dbReference type="Proteomes" id="UP000030653">
    <property type="component" value="Unassembled WGS sequence"/>
</dbReference>
<dbReference type="RefSeq" id="XP_040629954.1">
    <property type="nucleotide sequence ID" value="XM_040768228.1"/>
</dbReference>
<dbReference type="HOGENOM" id="CLU_1660694_0_0_1"/>
<protein>
    <submittedName>
        <fullName evidence="2">Uncharacterized protein</fullName>
    </submittedName>
</protein>
<feature type="coiled-coil region" evidence="1">
    <location>
        <begin position="13"/>
        <end position="68"/>
    </location>
</feature>
<keyword evidence="3" id="KW-1185">Reference proteome</keyword>
<gene>
    <name evidence="2" type="ORF">DACRYDRAFT_106238</name>
</gene>
<organism evidence="2 3">
    <name type="scientific">Dacryopinax primogenitus (strain DJM 731)</name>
    <name type="common">Brown rot fungus</name>
    <dbReference type="NCBI Taxonomy" id="1858805"/>
    <lineage>
        <taxon>Eukaryota</taxon>
        <taxon>Fungi</taxon>
        <taxon>Dikarya</taxon>
        <taxon>Basidiomycota</taxon>
        <taxon>Agaricomycotina</taxon>
        <taxon>Dacrymycetes</taxon>
        <taxon>Dacrymycetales</taxon>
        <taxon>Dacrymycetaceae</taxon>
        <taxon>Dacryopinax</taxon>
    </lineage>
</organism>
<keyword evidence="1" id="KW-0175">Coiled coil</keyword>
<dbReference type="GeneID" id="63683290"/>
<reference evidence="2 3" key="1">
    <citation type="journal article" date="2012" name="Science">
        <title>The Paleozoic origin of enzymatic lignin decomposition reconstructed from 31 fungal genomes.</title>
        <authorList>
            <person name="Floudas D."/>
            <person name="Binder M."/>
            <person name="Riley R."/>
            <person name="Barry K."/>
            <person name="Blanchette R.A."/>
            <person name="Henrissat B."/>
            <person name="Martinez A.T."/>
            <person name="Otillar R."/>
            <person name="Spatafora J.W."/>
            <person name="Yadav J.S."/>
            <person name="Aerts A."/>
            <person name="Benoit I."/>
            <person name="Boyd A."/>
            <person name="Carlson A."/>
            <person name="Copeland A."/>
            <person name="Coutinho P.M."/>
            <person name="de Vries R.P."/>
            <person name="Ferreira P."/>
            <person name="Findley K."/>
            <person name="Foster B."/>
            <person name="Gaskell J."/>
            <person name="Glotzer D."/>
            <person name="Gorecki P."/>
            <person name="Heitman J."/>
            <person name="Hesse C."/>
            <person name="Hori C."/>
            <person name="Igarashi K."/>
            <person name="Jurgens J.A."/>
            <person name="Kallen N."/>
            <person name="Kersten P."/>
            <person name="Kohler A."/>
            <person name="Kuees U."/>
            <person name="Kumar T.K.A."/>
            <person name="Kuo A."/>
            <person name="LaButti K."/>
            <person name="Larrondo L.F."/>
            <person name="Lindquist E."/>
            <person name="Ling A."/>
            <person name="Lombard V."/>
            <person name="Lucas S."/>
            <person name="Lundell T."/>
            <person name="Martin R."/>
            <person name="McLaughlin D.J."/>
            <person name="Morgenstern I."/>
            <person name="Morin E."/>
            <person name="Murat C."/>
            <person name="Nagy L.G."/>
            <person name="Nolan M."/>
            <person name="Ohm R.A."/>
            <person name="Patyshakuliyeva A."/>
            <person name="Rokas A."/>
            <person name="Ruiz-Duenas F.J."/>
            <person name="Sabat G."/>
            <person name="Salamov A."/>
            <person name="Samejima M."/>
            <person name="Schmutz J."/>
            <person name="Slot J.C."/>
            <person name="St John F."/>
            <person name="Stenlid J."/>
            <person name="Sun H."/>
            <person name="Sun S."/>
            <person name="Syed K."/>
            <person name="Tsang A."/>
            <person name="Wiebenga A."/>
            <person name="Young D."/>
            <person name="Pisabarro A."/>
            <person name="Eastwood D.C."/>
            <person name="Martin F."/>
            <person name="Cullen D."/>
            <person name="Grigoriev I.V."/>
            <person name="Hibbett D.S."/>
        </authorList>
    </citation>
    <scope>NUCLEOTIDE SEQUENCE [LARGE SCALE GENOMIC DNA]</scope>
    <source>
        <strain evidence="2 3">DJM-731 SS1</strain>
    </source>
</reference>
<name>M5G4A8_DACPD</name>
<evidence type="ECO:0000256" key="1">
    <source>
        <dbReference type="SAM" id="Coils"/>
    </source>
</evidence>
<accession>M5G4A8</accession>
<dbReference type="EMBL" id="JH795860">
    <property type="protein sequence ID" value="EJU03060.1"/>
    <property type="molecule type" value="Genomic_DNA"/>
</dbReference>
<sequence length="159" mass="18312">MDSQDIKKIRRCNAELQCQHDEIVADIEELRRGLLDAEDEVRRRRSRLEQAEKRAVRIKKDMARTKQILSQIEQAKATLALINRGELPGLDVPVRWEARARPMPRIGGMESLDTPRVVSEFKSKTQEWNRSAATQTLRLCLRTTMLKTRSTSTELSATL</sequence>
<evidence type="ECO:0000313" key="3">
    <source>
        <dbReference type="Proteomes" id="UP000030653"/>
    </source>
</evidence>
<evidence type="ECO:0000313" key="2">
    <source>
        <dbReference type="EMBL" id="EJU03060.1"/>
    </source>
</evidence>
<proteinExistence type="predicted"/>